<dbReference type="EMBL" id="PFFQ01000053">
    <property type="protein sequence ID" value="PIW15214.1"/>
    <property type="molecule type" value="Genomic_DNA"/>
</dbReference>
<protein>
    <submittedName>
        <fullName evidence="2">Uncharacterized protein</fullName>
    </submittedName>
</protein>
<evidence type="ECO:0000256" key="1">
    <source>
        <dbReference type="SAM" id="SignalP"/>
    </source>
</evidence>
<accession>A0A2M7G0G2</accession>
<comment type="caution">
    <text evidence="2">The sequence shown here is derived from an EMBL/GenBank/DDBJ whole genome shotgun (WGS) entry which is preliminary data.</text>
</comment>
<dbReference type="Proteomes" id="UP000231019">
    <property type="component" value="Unassembled WGS sequence"/>
</dbReference>
<gene>
    <name evidence="2" type="ORF">COW36_17485</name>
</gene>
<feature type="signal peptide" evidence="1">
    <location>
        <begin position="1"/>
        <end position="25"/>
    </location>
</feature>
<proteinExistence type="predicted"/>
<evidence type="ECO:0000313" key="2">
    <source>
        <dbReference type="EMBL" id="PIW15214.1"/>
    </source>
</evidence>
<name>A0A2M7G0G2_9BACT</name>
<feature type="chain" id="PRO_5014992987" evidence="1">
    <location>
        <begin position="26"/>
        <end position="134"/>
    </location>
</feature>
<organism evidence="2 3">
    <name type="scientific">bacterium (Candidatus Blackallbacteria) CG17_big_fil_post_rev_8_21_14_2_50_48_46</name>
    <dbReference type="NCBI Taxonomy" id="2014261"/>
    <lineage>
        <taxon>Bacteria</taxon>
        <taxon>Candidatus Blackallbacteria</taxon>
    </lineage>
</organism>
<dbReference type="AlphaFoldDB" id="A0A2M7G0G2"/>
<reference evidence="2 3" key="1">
    <citation type="submission" date="2017-09" db="EMBL/GenBank/DDBJ databases">
        <title>Depth-based differentiation of microbial function through sediment-hosted aquifers and enrichment of novel symbionts in the deep terrestrial subsurface.</title>
        <authorList>
            <person name="Probst A.J."/>
            <person name="Ladd B."/>
            <person name="Jarett J.K."/>
            <person name="Geller-Mcgrath D.E."/>
            <person name="Sieber C.M."/>
            <person name="Emerson J.B."/>
            <person name="Anantharaman K."/>
            <person name="Thomas B.C."/>
            <person name="Malmstrom R."/>
            <person name="Stieglmeier M."/>
            <person name="Klingl A."/>
            <person name="Woyke T."/>
            <person name="Ryan C.M."/>
            <person name="Banfield J.F."/>
        </authorList>
    </citation>
    <scope>NUCLEOTIDE SEQUENCE [LARGE SCALE GENOMIC DNA]</scope>
    <source>
        <strain evidence="2">CG17_big_fil_post_rev_8_21_14_2_50_48_46</strain>
    </source>
</reference>
<keyword evidence="1" id="KW-0732">Signal</keyword>
<sequence>MKLLKTVAVFVLGLSFFSFGFSAQAEEIVQTYLKIVKLEKGQEKLVSAPKIESELNREAQLSIHASQDCPAILVKIQVKKNDSGFYDFLSVFEVDGKKGQFLISHLEKMDTQASMLLETQKGTYRIGVQSHLKN</sequence>
<evidence type="ECO:0000313" key="3">
    <source>
        <dbReference type="Proteomes" id="UP000231019"/>
    </source>
</evidence>